<comment type="caution">
    <text evidence="2">The sequence shown here is derived from an EMBL/GenBank/DDBJ whole genome shotgun (WGS) entry which is preliminary data.</text>
</comment>
<dbReference type="SUPFAM" id="SSF54593">
    <property type="entry name" value="Glyoxalase/Bleomycin resistance protein/Dihydroxybiphenyl dioxygenase"/>
    <property type="match status" value="1"/>
</dbReference>
<dbReference type="PANTHER" id="PTHR35006:SF2">
    <property type="entry name" value="GLYOXALASE FAMILY PROTEIN (AFU_ORTHOLOGUE AFUA_5G14830)"/>
    <property type="match status" value="1"/>
</dbReference>
<gene>
    <name evidence="2" type="ORF">RCO7_08019</name>
</gene>
<dbReference type="InterPro" id="IPR004360">
    <property type="entry name" value="Glyas_Fos-R_dOase_dom"/>
</dbReference>
<dbReference type="Proteomes" id="UP000178129">
    <property type="component" value="Unassembled WGS sequence"/>
</dbReference>
<dbReference type="Pfam" id="PF00903">
    <property type="entry name" value="Glyoxalase"/>
    <property type="match status" value="1"/>
</dbReference>
<dbReference type="Gene3D" id="3.10.180.10">
    <property type="entry name" value="2,3-Dihydroxybiphenyl 1,2-Dioxygenase, domain 1"/>
    <property type="match status" value="1"/>
</dbReference>
<dbReference type="InterPro" id="IPR037523">
    <property type="entry name" value="VOC_core"/>
</dbReference>
<reference evidence="3" key="1">
    <citation type="submission" date="2016-03" db="EMBL/GenBank/DDBJ databases">
        <authorList>
            <person name="Ploux O."/>
        </authorList>
    </citation>
    <scope>NUCLEOTIDE SEQUENCE [LARGE SCALE GENOMIC DNA]</scope>
    <source>
        <strain evidence="3">UK7</strain>
    </source>
</reference>
<evidence type="ECO:0000259" key="1">
    <source>
        <dbReference type="PROSITE" id="PS51819"/>
    </source>
</evidence>
<dbReference type="AlphaFoldDB" id="A0A1E1KAY7"/>
<dbReference type="EMBL" id="FJUW01000007">
    <property type="protein sequence ID" value="CZS93834.1"/>
    <property type="molecule type" value="Genomic_DNA"/>
</dbReference>
<dbReference type="CDD" id="cd07262">
    <property type="entry name" value="VOC_like"/>
    <property type="match status" value="1"/>
</dbReference>
<organism evidence="2 3">
    <name type="scientific">Rhynchosporium graminicola</name>
    <dbReference type="NCBI Taxonomy" id="2792576"/>
    <lineage>
        <taxon>Eukaryota</taxon>
        <taxon>Fungi</taxon>
        <taxon>Dikarya</taxon>
        <taxon>Ascomycota</taxon>
        <taxon>Pezizomycotina</taxon>
        <taxon>Leotiomycetes</taxon>
        <taxon>Helotiales</taxon>
        <taxon>Ploettnerulaceae</taxon>
        <taxon>Rhynchosporium</taxon>
    </lineage>
</organism>
<proteinExistence type="predicted"/>
<evidence type="ECO:0000313" key="3">
    <source>
        <dbReference type="Proteomes" id="UP000178129"/>
    </source>
</evidence>
<protein>
    <recommendedName>
        <fullName evidence="1">VOC domain-containing protein</fullName>
    </recommendedName>
</protein>
<accession>A0A1E1KAY7</accession>
<feature type="domain" description="VOC" evidence="1">
    <location>
        <begin position="2"/>
        <end position="128"/>
    </location>
</feature>
<dbReference type="InParanoid" id="A0A1E1KAY7"/>
<dbReference type="STRING" id="914237.A0A1E1KAY7"/>
<dbReference type="PROSITE" id="PS51819">
    <property type="entry name" value="VOC"/>
    <property type="match status" value="1"/>
</dbReference>
<name>A0A1E1KAY7_9HELO</name>
<sequence length="130" mass="14273">MPVDHISLPVKELEASKAFYTEILKPLSYGVFMEFPGNAVGYAPAGKRSDFWIAAPAEGKENQDSNLNITHVAFTGSSKAQVDDFHANALKAGARCNGPPGFRPQYHEKYYGAFILDPDGNNIECVFFDL</sequence>
<dbReference type="InterPro" id="IPR029068">
    <property type="entry name" value="Glyas_Bleomycin-R_OHBP_Dase"/>
</dbReference>
<evidence type="ECO:0000313" key="2">
    <source>
        <dbReference type="EMBL" id="CZS93834.1"/>
    </source>
</evidence>
<keyword evidence="3" id="KW-1185">Reference proteome</keyword>
<dbReference type="PANTHER" id="PTHR35006">
    <property type="entry name" value="GLYOXALASE FAMILY PROTEIN (AFU_ORTHOLOGUE AFUA_5G14830)"/>
    <property type="match status" value="1"/>
</dbReference>